<reference evidence="2 3" key="1">
    <citation type="submission" date="2015-07" db="EMBL/GenBank/DDBJ databases">
        <authorList>
            <person name="Ju K.-S."/>
            <person name="Doroghazi J.R."/>
            <person name="Metcalf W.W."/>
        </authorList>
    </citation>
    <scope>NUCLEOTIDE SEQUENCE [LARGE SCALE GENOMIC DNA]</scope>
    <source>
        <strain evidence="2 3">NRRL B-3589</strain>
    </source>
</reference>
<feature type="non-terminal residue" evidence="2">
    <location>
        <position position="107"/>
    </location>
</feature>
<name>A0ABR5IWV0_9ACTN</name>
<feature type="compositionally biased region" description="Low complexity" evidence="1">
    <location>
        <begin position="96"/>
        <end position="107"/>
    </location>
</feature>
<feature type="non-terminal residue" evidence="2">
    <location>
        <position position="1"/>
    </location>
</feature>
<proteinExistence type="predicted"/>
<accession>A0ABR5IWV0</accession>
<protein>
    <submittedName>
        <fullName evidence="2">Uncharacterized protein</fullName>
    </submittedName>
</protein>
<keyword evidence="3" id="KW-1185">Reference proteome</keyword>
<gene>
    <name evidence="2" type="ORF">ADK38_35700</name>
</gene>
<feature type="region of interest" description="Disordered" evidence="1">
    <location>
        <begin position="71"/>
        <end position="107"/>
    </location>
</feature>
<evidence type="ECO:0000256" key="1">
    <source>
        <dbReference type="SAM" id="MobiDB-lite"/>
    </source>
</evidence>
<dbReference type="Proteomes" id="UP000037020">
    <property type="component" value="Unassembled WGS sequence"/>
</dbReference>
<evidence type="ECO:0000313" key="3">
    <source>
        <dbReference type="Proteomes" id="UP000037020"/>
    </source>
</evidence>
<comment type="caution">
    <text evidence="2">The sequence shown here is derived from an EMBL/GenBank/DDBJ whole genome shotgun (WGS) entry which is preliminary data.</text>
</comment>
<sequence>REPLPPTLVTTDGRHVPVGKFTSRLHAIKNAEGQVIGHASHSGEEWAAREKFYANFRRDGATYWHYKGPKGAETPDGTVHTATDTTPWHVKGPQQGATAGAGSRRRA</sequence>
<dbReference type="EMBL" id="LGUT01003312">
    <property type="protein sequence ID" value="KOG85610.1"/>
    <property type="molecule type" value="Genomic_DNA"/>
</dbReference>
<organism evidence="2 3">
    <name type="scientific">Streptomyces varsoviensis</name>
    <dbReference type="NCBI Taxonomy" id="67373"/>
    <lineage>
        <taxon>Bacteria</taxon>
        <taxon>Bacillati</taxon>
        <taxon>Actinomycetota</taxon>
        <taxon>Actinomycetes</taxon>
        <taxon>Kitasatosporales</taxon>
        <taxon>Streptomycetaceae</taxon>
        <taxon>Streptomyces</taxon>
    </lineage>
</organism>
<evidence type="ECO:0000313" key="2">
    <source>
        <dbReference type="EMBL" id="KOG85610.1"/>
    </source>
</evidence>